<dbReference type="AlphaFoldDB" id="A0A132ABL6"/>
<proteinExistence type="predicted"/>
<dbReference type="Proteomes" id="UP000616769">
    <property type="component" value="Unassembled WGS sequence"/>
</dbReference>
<dbReference type="VEuPathDB" id="VectorBase:SSCA001565"/>
<accession>A0A132ABL6</accession>
<protein>
    <submittedName>
        <fullName evidence="1">Uncharacterized protein</fullName>
    </submittedName>
</protein>
<comment type="caution">
    <text evidence="1">The sequence shown here is derived from an EMBL/GenBank/DDBJ whole genome shotgun (WGS) entry which is preliminary data.</text>
</comment>
<name>A0A132ABL6_SARSC</name>
<reference evidence="1 2" key="1">
    <citation type="journal article" date="2015" name="Parasit. Vectors">
        <title>Draft genome of the scabies mite.</title>
        <authorList>
            <person name="Rider S.D.Jr."/>
            <person name="Morgan M.S."/>
            <person name="Arlian L.G."/>
        </authorList>
    </citation>
    <scope>NUCLEOTIDE SEQUENCE [LARGE SCALE GENOMIC DNA]</scope>
    <source>
        <strain evidence="1">Arlian Lab</strain>
    </source>
</reference>
<evidence type="ECO:0000313" key="1">
    <source>
        <dbReference type="EMBL" id="KPM08372.1"/>
    </source>
</evidence>
<dbReference type="EMBL" id="JXLN01012343">
    <property type="protein sequence ID" value="KPM08372.1"/>
    <property type="molecule type" value="Genomic_DNA"/>
</dbReference>
<gene>
    <name evidence="1" type="ORF">QR98_0068880</name>
</gene>
<sequence>MIEDDEDRNGNPNVGLNDDIVSRKIEDDLCRFYKRDIDAGTTPLLNIIIIIIFIDEIILYSSSINTSNNSEIEYS</sequence>
<organism evidence="1 2">
    <name type="scientific">Sarcoptes scabiei</name>
    <name type="common">Itch mite</name>
    <name type="synonym">Acarus scabiei</name>
    <dbReference type="NCBI Taxonomy" id="52283"/>
    <lineage>
        <taxon>Eukaryota</taxon>
        <taxon>Metazoa</taxon>
        <taxon>Ecdysozoa</taxon>
        <taxon>Arthropoda</taxon>
        <taxon>Chelicerata</taxon>
        <taxon>Arachnida</taxon>
        <taxon>Acari</taxon>
        <taxon>Acariformes</taxon>
        <taxon>Sarcoptiformes</taxon>
        <taxon>Astigmata</taxon>
        <taxon>Psoroptidia</taxon>
        <taxon>Sarcoptoidea</taxon>
        <taxon>Sarcoptidae</taxon>
        <taxon>Sarcoptinae</taxon>
        <taxon>Sarcoptes</taxon>
    </lineage>
</organism>
<evidence type="ECO:0000313" key="2">
    <source>
        <dbReference type="Proteomes" id="UP000616769"/>
    </source>
</evidence>